<dbReference type="Pfam" id="PF00561">
    <property type="entry name" value="Abhydrolase_1"/>
    <property type="match status" value="1"/>
</dbReference>
<dbReference type="SUPFAM" id="SSF53474">
    <property type="entry name" value="alpha/beta-Hydrolases"/>
    <property type="match status" value="1"/>
</dbReference>
<dbReference type="PRINTS" id="PR00412">
    <property type="entry name" value="EPOXHYDRLASE"/>
</dbReference>
<dbReference type="InterPro" id="IPR000639">
    <property type="entry name" value="Epox_hydrolase-like"/>
</dbReference>
<dbReference type="InterPro" id="IPR029058">
    <property type="entry name" value="AB_hydrolase_fold"/>
</dbReference>
<evidence type="ECO:0000313" key="4">
    <source>
        <dbReference type="Proteomes" id="UP000622860"/>
    </source>
</evidence>
<dbReference type="EMBL" id="BMFR01000004">
    <property type="protein sequence ID" value="GGG72063.1"/>
    <property type="molecule type" value="Genomic_DNA"/>
</dbReference>
<dbReference type="Gene3D" id="3.40.50.1820">
    <property type="entry name" value="alpha/beta hydrolase"/>
    <property type="match status" value="1"/>
</dbReference>
<evidence type="ECO:0000259" key="2">
    <source>
        <dbReference type="Pfam" id="PF00561"/>
    </source>
</evidence>
<dbReference type="InterPro" id="IPR050266">
    <property type="entry name" value="AB_hydrolase_sf"/>
</dbReference>
<reference evidence="3" key="2">
    <citation type="submission" date="2020-09" db="EMBL/GenBank/DDBJ databases">
        <authorList>
            <person name="Sun Q."/>
            <person name="Zhou Y."/>
        </authorList>
    </citation>
    <scope>NUCLEOTIDE SEQUENCE</scope>
    <source>
        <strain evidence="3">CGMCC 1.12754</strain>
    </source>
</reference>
<dbReference type="InterPro" id="IPR000073">
    <property type="entry name" value="AB_hydrolase_1"/>
</dbReference>
<reference evidence="3" key="1">
    <citation type="journal article" date="2014" name="Int. J. Syst. Evol. Microbiol.">
        <title>Complete genome sequence of Corynebacterium casei LMG S-19264T (=DSM 44701T), isolated from a smear-ripened cheese.</title>
        <authorList>
            <consortium name="US DOE Joint Genome Institute (JGI-PGF)"/>
            <person name="Walter F."/>
            <person name="Albersmeier A."/>
            <person name="Kalinowski J."/>
            <person name="Ruckert C."/>
        </authorList>
    </citation>
    <scope>NUCLEOTIDE SEQUENCE</scope>
    <source>
        <strain evidence="3">CGMCC 1.12754</strain>
    </source>
</reference>
<comment type="caution">
    <text evidence="3">The sequence shown here is derived from an EMBL/GenBank/DDBJ whole genome shotgun (WGS) entry which is preliminary data.</text>
</comment>
<keyword evidence="4" id="KW-1185">Reference proteome</keyword>
<dbReference type="RefSeq" id="WP_188454801.1">
    <property type="nucleotide sequence ID" value="NZ_BMFR01000004.1"/>
</dbReference>
<feature type="domain" description="AB hydrolase-1" evidence="2">
    <location>
        <begin position="25"/>
        <end position="256"/>
    </location>
</feature>
<accession>A0A917HA78</accession>
<gene>
    <name evidence="3" type="ORF">GCM10011398_15500</name>
</gene>
<sequence>MGYYVKVEPDVNIYVEDINRKSQHVIFFVHGWPANHNLFEYQYNVLPAMGYRCVGIDIRGFGKSDKPWEGYSYDRLADDIRCVVEALGLHNFTLAGHSVGGAIVIRYMGRHRGYGVSKLALFGAAAPSFIQRPGFPYGLEKEDVNGLIQQVYNDRPNMLADLTNMFFYLPITKRFSDWFFQMGLEASGHATANVLVSLREETLFSDLETIQVPTLLFQGVHDQICLPPLALALNQGIRNSKLIWFEHSGHGLFWEERDKFNAELADFIANY</sequence>
<dbReference type="PRINTS" id="PR00111">
    <property type="entry name" value="ABHYDROLASE"/>
</dbReference>
<evidence type="ECO:0000256" key="1">
    <source>
        <dbReference type="ARBA" id="ARBA00022801"/>
    </source>
</evidence>
<evidence type="ECO:0000313" key="3">
    <source>
        <dbReference type="EMBL" id="GGG72063.1"/>
    </source>
</evidence>
<dbReference type="PANTHER" id="PTHR43798:SF31">
    <property type="entry name" value="AB HYDROLASE SUPERFAMILY PROTEIN YCLE"/>
    <property type="match status" value="1"/>
</dbReference>
<organism evidence="3 4">
    <name type="scientific">Virgibacillus oceani</name>
    <dbReference type="NCBI Taxonomy" id="1479511"/>
    <lineage>
        <taxon>Bacteria</taxon>
        <taxon>Bacillati</taxon>
        <taxon>Bacillota</taxon>
        <taxon>Bacilli</taxon>
        <taxon>Bacillales</taxon>
        <taxon>Bacillaceae</taxon>
        <taxon>Virgibacillus</taxon>
    </lineage>
</organism>
<dbReference type="Proteomes" id="UP000622860">
    <property type="component" value="Unassembled WGS sequence"/>
</dbReference>
<proteinExistence type="predicted"/>
<name>A0A917HA78_9BACI</name>
<dbReference type="GO" id="GO:0016020">
    <property type="term" value="C:membrane"/>
    <property type="evidence" value="ECO:0007669"/>
    <property type="project" value="TreeGrafter"/>
</dbReference>
<keyword evidence="1" id="KW-0378">Hydrolase</keyword>
<dbReference type="AlphaFoldDB" id="A0A917HA78"/>
<dbReference type="GO" id="GO:0016787">
    <property type="term" value="F:hydrolase activity"/>
    <property type="evidence" value="ECO:0007669"/>
    <property type="project" value="UniProtKB-KW"/>
</dbReference>
<protein>
    <submittedName>
        <fullName evidence="3">Non-heme chloroperoxidase</fullName>
    </submittedName>
</protein>
<dbReference type="PANTHER" id="PTHR43798">
    <property type="entry name" value="MONOACYLGLYCEROL LIPASE"/>
    <property type="match status" value="1"/>
</dbReference>